<evidence type="ECO:0000313" key="1">
    <source>
        <dbReference type="EMBL" id="KZV89106.1"/>
    </source>
</evidence>
<dbReference type="InParanoid" id="A0A165FJR0"/>
<accession>A0A165FJR0</accession>
<gene>
    <name evidence="1" type="ORF">EXIGLDRAFT_838729</name>
</gene>
<dbReference type="Proteomes" id="UP000077266">
    <property type="component" value="Unassembled WGS sequence"/>
</dbReference>
<reference evidence="1 2" key="1">
    <citation type="journal article" date="2016" name="Mol. Biol. Evol.">
        <title>Comparative Genomics of Early-Diverging Mushroom-Forming Fungi Provides Insights into the Origins of Lignocellulose Decay Capabilities.</title>
        <authorList>
            <person name="Nagy L.G."/>
            <person name="Riley R."/>
            <person name="Tritt A."/>
            <person name="Adam C."/>
            <person name="Daum C."/>
            <person name="Floudas D."/>
            <person name="Sun H."/>
            <person name="Yadav J.S."/>
            <person name="Pangilinan J."/>
            <person name="Larsson K.H."/>
            <person name="Matsuura K."/>
            <person name="Barry K."/>
            <person name="Labutti K."/>
            <person name="Kuo R."/>
            <person name="Ohm R.A."/>
            <person name="Bhattacharya S.S."/>
            <person name="Shirouzu T."/>
            <person name="Yoshinaga Y."/>
            <person name="Martin F.M."/>
            <person name="Grigoriev I.V."/>
            <person name="Hibbett D.S."/>
        </authorList>
    </citation>
    <scope>NUCLEOTIDE SEQUENCE [LARGE SCALE GENOMIC DNA]</scope>
    <source>
        <strain evidence="1 2">HHB12029</strain>
    </source>
</reference>
<organism evidence="1 2">
    <name type="scientific">Exidia glandulosa HHB12029</name>
    <dbReference type="NCBI Taxonomy" id="1314781"/>
    <lineage>
        <taxon>Eukaryota</taxon>
        <taxon>Fungi</taxon>
        <taxon>Dikarya</taxon>
        <taxon>Basidiomycota</taxon>
        <taxon>Agaricomycotina</taxon>
        <taxon>Agaricomycetes</taxon>
        <taxon>Auriculariales</taxon>
        <taxon>Exidiaceae</taxon>
        <taxon>Exidia</taxon>
    </lineage>
</organism>
<keyword evidence="2" id="KW-1185">Reference proteome</keyword>
<protein>
    <recommendedName>
        <fullName evidence="3">F-box domain-containing protein</fullName>
    </recommendedName>
</protein>
<proteinExistence type="predicted"/>
<evidence type="ECO:0008006" key="3">
    <source>
        <dbReference type="Google" id="ProtNLM"/>
    </source>
</evidence>
<sequence>MFHRLPVELVCDVVQIAASYSLQTSVSGALELTLVSSTVRAAVLPVVYHTLLITTRNLDRLSLVGRGLQYVSRLFVAKDVDDMDQFVVLLRQCIKLEWLEATWQVIAALEQAPLVHATKISFRYQSLKSVTRLPATTAQHVTHIEGYIFPFSFGVESGPKIWVERLLESLPVLTHVGLTLASADAQTVSDFMPSHVLYLLATLRAFLWTKEGEGRKAAPTGVERIVLHICGVWVDPAPWSFLSRRIKDELMHEARQFDTIADGGVEERRVYVWTDQRQFLAWDEEESHRADDAMTKVNVWDMGIPLAEV</sequence>
<evidence type="ECO:0000313" key="2">
    <source>
        <dbReference type="Proteomes" id="UP000077266"/>
    </source>
</evidence>
<dbReference type="AlphaFoldDB" id="A0A165FJR0"/>
<dbReference type="EMBL" id="KV426081">
    <property type="protein sequence ID" value="KZV89106.1"/>
    <property type="molecule type" value="Genomic_DNA"/>
</dbReference>
<name>A0A165FJR0_EXIGL</name>